<dbReference type="EMBL" id="JAGEVF010000001">
    <property type="protein sequence ID" value="MBO3115281.1"/>
    <property type="molecule type" value="Genomic_DNA"/>
</dbReference>
<sequence>MKRVVALFSLFALLTAFTCENEPLDDDIIIDNGGEINTDILGVWNLVEFDVETSTTTNFNGTEVSSDVQIFSTSADYTVNFTESTFTTNGGYSYSSLVIVNGMEIPNDPVTLTNVSGNGTYGVSGNEMTVNGQFFEFSLDGVDSSVFGEDQTLQFQISEDGQTLTFLQNETQIASDPTTGAETTSVIEGFSVWTRDFIDDTCTAEAATNAAAEAFNEDSTNEDLCNAYRQALLDQIEECGDDGSLQAILNDLSDCAAVTSSGELRVRAGTLTIEFVQQTVSFDGGIITVEGISAQGGYEIYFQVAEGDTGTDVFQNFVLTLNGTEFFPSTQGFEDFTSDTTISSGNILQATFFGIVESEEGADLSLTQGLADLTY</sequence>
<feature type="signal peptide" evidence="1">
    <location>
        <begin position="1"/>
        <end position="21"/>
    </location>
</feature>
<evidence type="ECO:0008006" key="4">
    <source>
        <dbReference type="Google" id="ProtNLM"/>
    </source>
</evidence>
<protein>
    <recommendedName>
        <fullName evidence="4">Lipocalin-like domain-containing protein</fullName>
    </recommendedName>
</protein>
<evidence type="ECO:0000313" key="2">
    <source>
        <dbReference type="EMBL" id="MBO3115281.1"/>
    </source>
</evidence>
<evidence type="ECO:0000256" key="1">
    <source>
        <dbReference type="SAM" id="SignalP"/>
    </source>
</evidence>
<organism evidence="2 3">
    <name type="scientific">Winogradskyella pelagia</name>
    <dbReference type="NCBI Taxonomy" id="2819984"/>
    <lineage>
        <taxon>Bacteria</taxon>
        <taxon>Pseudomonadati</taxon>
        <taxon>Bacteroidota</taxon>
        <taxon>Flavobacteriia</taxon>
        <taxon>Flavobacteriales</taxon>
        <taxon>Flavobacteriaceae</taxon>
        <taxon>Winogradskyella</taxon>
    </lineage>
</organism>
<reference evidence="2 3" key="1">
    <citation type="submission" date="2021-03" db="EMBL/GenBank/DDBJ databases">
        <title>Winogradskyella sp. nov., isolated from costal sediment.</title>
        <authorList>
            <person name="Gao C."/>
        </authorList>
    </citation>
    <scope>NUCLEOTIDE SEQUENCE [LARGE SCALE GENOMIC DNA]</scope>
    <source>
        <strain evidence="2 3">DF17</strain>
    </source>
</reference>
<dbReference type="Proteomes" id="UP000676776">
    <property type="component" value="Unassembled WGS sequence"/>
</dbReference>
<comment type="caution">
    <text evidence="2">The sequence shown here is derived from an EMBL/GenBank/DDBJ whole genome shotgun (WGS) entry which is preliminary data.</text>
</comment>
<keyword evidence="3" id="KW-1185">Reference proteome</keyword>
<gene>
    <name evidence="2" type="ORF">J4050_00890</name>
</gene>
<name>A0ABS3SXR0_9FLAO</name>
<evidence type="ECO:0000313" key="3">
    <source>
        <dbReference type="Proteomes" id="UP000676776"/>
    </source>
</evidence>
<proteinExistence type="predicted"/>
<feature type="chain" id="PRO_5047290336" description="Lipocalin-like domain-containing protein" evidence="1">
    <location>
        <begin position="22"/>
        <end position="375"/>
    </location>
</feature>
<dbReference type="RefSeq" id="WP_208152056.1">
    <property type="nucleotide sequence ID" value="NZ_JAGEVF010000001.1"/>
</dbReference>
<keyword evidence="1" id="KW-0732">Signal</keyword>
<accession>A0ABS3SXR0</accession>